<evidence type="ECO:0000256" key="3">
    <source>
        <dbReference type="SAM" id="SignalP"/>
    </source>
</evidence>
<feature type="domain" description="PKD-like" evidence="5">
    <location>
        <begin position="1062"/>
        <end position="1140"/>
    </location>
</feature>
<dbReference type="NCBIfam" id="TIGR01451">
    <property type="entry name" value="B_ant_repeat"/>
    <property type="match status" value="1"/>
</dbReference>
<dbReference type="Pfam" id="PF01345">
    <property type="entry name" value="DUF11"/>
    <property type="match status" value="1"/>
</dbReference>
<sequence length="1667" mass="167122">MNKIVLIKLFFVLTLFNALGQTKPNLGTMGNFTVLAGTHITSTGNTIIYDNIGAGTYFSGFTFTTPPQSTPTGPGLITGAQHLNNTAYQSAMADLTTAYNQVATQAFTQNLSGQTLGGQVKSVTPGVYRFNGNATLSDTLTLDAQGNPNAVFIFQVLGNLTSLPNALISMRQGARSPNIFWQVGNSVTLGVGTNIKGSVFASQSITMGNGSIMQGRAMSLNSFVSLNNNPITIPPPRFNSDISVVKTKTPGPYSVGSQITYTIVVKNLGPNNETNLLVSDLLPPGLAFISATTTNNTPYSKTTGFWSVDELNNGDSDTLTIVATITSPNFITNTATVAGDAIDNNQSNNASSVTICAVPTKPGVITGPAVLCIGGTGNTYSIAAVPGSTRYNWSVPTGWIITNGQNTNSINLLPGPDTASAIISVTAVNSCGESEPSTKRIRAIPPPPPVLPPIAGNPFPCRNSTGNIYSIPLLMAVNNYTWSVPAGWTITAGQGTNSITVTAGSLAGTISLTVSNDCGTSGPKTLNVNPALGPPALPGPITSTNAGDPCVGQVGLVYSVPVLANAATYSWTVPTGWTITAGQGTNSITVSAGANPGVISVFASNGCGNSPVATYIVNPVTAPPVVTGPISGQFVPCIGQTSITYSVPAQSGVGSYNWTVPTGWTITAGQGTNSITVTAGSNAGAVSVTATNGCGTGSAVTQVVTPATTVPPAPGAIVSSGGGNPCAGQTNLVYTLVPVSGASTYTWTVPAGWTIVSGQGTPSITVTAGSASGPISVVAVNGCGSSAASTLGLTPTTTPPPVPGNIAGNNVPCAGSTLNVYSIPVVSGASSYNWTVPAGWTITSGQGTNTITVTAGNSNGSISVSAINACGAGSASTSLVIAATSVPPVPGPITGNVNMCVNQAGITYSIAPVTNASGYTWSVPAGWNITAGQGTNTVTVTAGSTPGNISVVASNGCGSGLSTALALTPISNPPGTPGAITGNLVPCTGQSNVTYTIAAVTGATGYSWTVPAGWTITSGQGTTSITVTTGNNSGNVSVSATNSCGPGSPRTLNITPSSTAAPAPGPITGIAIPCIGQTGLTYSITAVAGASSYNWTVPAGWTITSGQGTTAIQVTAGSVAGNVSVVAANGCGTGIASTQAVQPTFTPPVAPGNIIGNSVPCATGGNLTYSVLLVNSAYAYTWTVPTGWSIVSGQGSNSITVTPGSSAGAITVTATNGCGTSSASSLNVMISTTAPPMPGQITAPFSGSPCAGQTGLVYSISPVVGASSYTWTLPTGWSIVSGQGTTSIEVTAGNSSGLVSVVASNGCGSGSASVLATTPTTSTPLTSGVIEGPAFPCTGNIPTTYKTSGVNGATGYTWTVPLGWQITSGQGTTEITVIAGTKTGNVGVVAYNGCGAGTPSELNVNPTNQPPVMAGNIAGNTILCADAKGVVFSVSGATNADTYTWTVPKGWNIVSGQGTDSIVVNGGTNSGEVTVIAMNGCGASVASRLTVTVQVPLVFTTEIKDESSPCIGLRYTVDPIPGAVAYNWTVPAGWQILSGAGTTSISVKAGSAEGQISVVAQTATCQGLPIEANMKASASDPELKIPNAFSPNNDGVNEKWVVENLENYDQNELTVINRWGNEVFRQKNYKNNWDGQGLSPGTYYYILQVKVCDNSEKTMKGYVMIVR</sequence>
<feature type="domain" description="PKD-like" evidence="5">
    <location>
        <begin position="451"/>
        <end position="528"/>
    </location>
</feature>
<dbReference type="Pfam" id="PF19408">
    <property type="entry name" value="PKD_6"/>
    <property type="match status" value="14"/>
</dbReference>
<feature type="domain" description="PKD-like" evidence="5">
    <location>
        <begin position="624"/>
        <end position="700"/>
    </location>
</feature>
<evidence type="ECO:0000256" key="2">
    <source>
        <dbReference type="ARBA" id="ARBA00022729"/>
    </source>
</evidence>
<proteinExistence type="inferred from homology"/>
<name>A0ABS1C2S1_9BACT</name>
<feature type="domain" description="PKD-like" evidence="5">
    <location>
        <begin position="973"/>
        <end position="1054"/>
    </location>
</feature>
<feature type="domain" description="PKD-like" evidence="5">
    <location>
        <begin position="1235"/>
        <end position="1316"/>
    </location>
</feature>
<keyword evidence="7" id="KW-1185">Reference proteome</keyword>
<dbReference type="Pfam" id="PF11999">
    <property type="entry name" value="Ice_binding"/>
    <property type="match status" value="1"/>
</dbReference>
<comment type="caution">
    <text evidence="6">The sequence shown here is derived from an EMBL/GenBank/DDBJ whole genome shotgun (WGS) entry which is preliminary data.</text>
</comment>
<feature type="domain" description="PKD-like" evidence="5">
    <location>
        <begin position="800"/>
        <end position="878"/>
    </location>
</feature>
<reference evidence="6 7" key="1">
    <citation type="submission" date="2020-12" db="EMBL/GenBank/DDBJ databases">
        <title>Bacterial novel species Adhaeribacter sp. BT258 isolated from soil.</title>
        <authorList>
            <person name="Jung H.-Y."/>
        </authorList>
    </citation>
    <scope>NUCLEOTIDE SEQUENCE [LARGE SCALE GENOMIC DNA]</scope>
    <source>
        <strain evidence="6 7">BT258</strain>
    </source>
</reference>
<dbReference type="InterPro" id="IPR021884">
    <property type="entry name" value="Ice-bd_prot"/>
</dbReference>
<feature type="domain" description="DUF11" evidence="4">
    <location>
        <begin position="241"/>
        <end position="355"/>
    </location>
</feature>
<feature type="domain" description="PKD-like" evidence="5">
    <location>
        <begin position="359"/>
        <end position="438"/>
    </location>
</feature>
<dbReference type="NCBIfam" id="TIGR04131">
    <property type="entry name" value="Bac_Flav_CTERM"/>
    <property type="match status" value="1"/>
</dbReference>
<evidence type="ECO:0000313" key="6">
    <source>
        <dbReference type="EMBL" id="MBK0403692.1"/>
    </source>
</evidence>
<feature type="domain" description="PKD-like" evidence="5">
    <location>
        <begin position="887"/>
        <end position="965"/>
    </location>
</feature>
<gene>
    <name evidence="6" type="ORF">I5M27_11895</name>
</gene>
<feature type="domain" description="PKD-like" evidence="5">
    <location>
        <begin position="1410"/>
        <end position="1491"/>
    </location>
</feature>
<evidence type="ECO:0000259" key="4">
    <source>
        <dbReference type="Pfam" id="PF01345"/>
    </source>
</evidence>
<keyword evidence="2 3" id="KW-0732">Signal</keyword>
<feature type="domain" description="PKD-like" evidence="5">
    <location>
        <begin position="534"/>
        <end position="615"/>
    </location>
</feature>
<feature type="domain" description="PKD-like" evidence="5">
    <location>
        <begin position="1147"/>
        <end position="1228"/>
    </location>
</feature>
<dbReference type="InterPro" id="IPR047589">
    <property type="entry name" value="DUF11_rpt"/>
</dbReference>
<evidence type="ECO:0000313" key="7">
    <source>
        <dbReference type="Proteomes" id="UP000644147"/>
    </source>
</evidence>
<dbReference type="RefSeq" id="WP_200506435.1">
    <property type="nucleotide sequence ID" value="NZ_JAEHFX010000005.1"/>
</dbReference>
<dbReference type="InterPro" id="IPR001434">
    <property type="entry name" value="OmcB-like_DUF11"/>
</dbReference>
<dbReference type="EMBL" id="JAEHFX010000005">
    <property type="protein sequence ID" value="MBK0403692.1"/>
    <property type="molecule type" value="Genomic_DNA"/>
</dbReference>
<dbReference type="InterPro" id="IPR045829">
    <property type="entry name" value="PKD_6"/>
</dbReference>
<dbReference type="Proteomes" id="UP000644147">
    <property type="component" value="Unassembled WGS sequence"/>
</dbReference>
<evidence type="ECO:0000256" key="1">
    <source>
        <dbReference type="ARBA" id="ARBA00005445"/>
    </source>
</evidence>
<accession>A0ABS1C2S1</accession>
<feature type="domain" description="PKD-like" evidence="5">
    <location>
        <begin position="1500"/>
        <end position="1565"/>
    </location>
</feature>
<comment type="similarity">
    <text evidence="1">Belongs to the ice-binding protein family.</text>
</comment>
<feature type="domain" description="PKD-like" evidence="5">
    <location>
        <begin position="711"/>
        <end position="791"/>
    </location>
</feature>
<feature type="signal peptide" evidence="3">
    <location>
        <begin position="1"/>
        <end position="20"/>
    </location>
</feature>
<dbReference type="Pfam" id="PF13585">
    <property type="entry name" value="CHU_C"/>
    <property type="match status" value="1"/>
</dbReference>
<dbReference type="InterPro" id="IPR026341">
    <property type="entry name" value="T9SS_type_B"/>
</dbReference>
<feature type="chain" id="PRO_5046070167" evidence="3">
    <location>
        <begin position="21"/>
        <end position="1667"/>
    </location>
</feature>
<evidence type="ECO:0000259" key="5">
    <source>
        <dbReference type="Pfam" id="PF19408"/>
    </source>
</evidence>
<organism evidence="6 7">
    <name type="scientific">Adhaeribacter terrigena</name>
    <dbReference type="NCBI Taxonomy" id="2793070"/>
    <lineage>
        <taxon>Bacteria</taxon>
        <taxon>Pseudomonadati</taxon>
        <taxon>Bacteroidota</taxon>
        <taxon>Cytophagia</taxon>
        <taxon>Cytophagales</taxon>
        <taxon>Hymenobacteraceae</taxon>
        <taxon>Adhaeribacter</taxon>
    </lineage>
</organism>
<protein>
    <submittedName>
        <fullName evidence="6">DUF3494 domain-containing protein</fullName>
    </submittedName>
</protein>
<feature type="domain" description="PKD-like" evidence="5">
    <location>
        <begin position="1324"/>
        <end position="1404"/>
    </location>
</feature>